<protein>
    <submittedName>
        <fullName evidence="1">DNA polymerase III subunit chi</fullName>
    </submittedName>
</protein>
<dbReference type="InterPro" id="IPR036768">
    <property type="entry name" value="PolIII_chi_sf"/>
</dbReference>
<proteinExistence type="predicted"/>
<dbReference type="GO" id="GO:0006260">
    <property type="term" value="P:DNA replication"/>
    <property type="evidence" value="ECO:0007669"/>
    <property type="project" value="InterPro"/>
</dbReference>
<dbReference type="GO" id="GO:0032298">
    <property type="term" value="P:positive regulation of DNA-templated DNA replication initiation"/>
    <property type="evidence" value="ECO:0007669"/>
    <property type="project" value="TreeGrafter"/>
</dbReference>
<dbReference type="Gene3D" id="3.40.50.10110">
    <property type="entry name" value="DNA polymerase III subunit chi"/>
    <property type="match status" value="1"/>
</dbReference>
<dbReference type="InterPro" id="IPR007459">
    <property type="entry name" value="DNA_pol3_chi"/>
</dbReference>
<name>A0A147IA99_9SPHN</name>
<dbReference type="OrthoDB" id="9795973at2"/>
<dbReference type="SUPFAM" id="SSF102400">
    <property type="entry name" value="DNA polymerase III chi subunit"/>
    <property type="match status" value="1"/>
</dbReference>
<keyword evidence="2" id="KW-1185">Reference proteome</keyword>
<gene>
    <name evidence="1" type="ORF">NS334_00945</name>
</gene>
<evidence type="ECO:0000313" key="2">
    <source>
        <dbReference type="Proteomes" id="UP000074310"/>
    </source>
</evidence>
<dbReference type="PANTHER" id="PTHR38767:SF1">
    <property type="entry name" value="DNA POLYMERASE III SUBUNIT CHI"/>
    <property type="match status" value="1"/>
</dbReference>
<accession>A0A147IA99</accession>
<reference evidence="1 2" key="1">
    <citation type="journal article" date="2016" name="Front. Microbiol.">
        <title>Genomic Resource of Rice Seed Associated Bacteria.</title>
        <authorList>
            <person name="Midha S."/>
            <person name="Bansal K."/>
            <person name="Sharma S."/>
            <person name="Kumar N."/>
            <person name="Patil P.P."/>
            <person name="Chaudhry V."/>
            <person name="Patil P.B."/>
        </authorList>
    </citation>
    <scope>NUCLEOTIDE SEQUENCE [LARGE SCALE GENOMIC DNA]</scope>
    <source>
        <strain evidence="1 2">NS334</strain>
    </source>
</reference>
<dbReference type="EMBL" id="LDTB01000001">
    <property type="protein sequence ID" value="KTT76803.1"/>
    <property type="molecule type" value="Genomic_DNA"/>
</dbReference>
<dbReference type="NCBIfam" id="NF004347">
    <property type="entry name" value="PRK05728.1-4"/>
    <property type="match status" value="1"/>
</dbReference>
<evidence type="ECO:0000313" key="1">
    <source>
        <dbReference type="EMBL" id="KTT76803.1"/>
    </source>
</evidence>
<organism evidence="1 2">
    <name type="scientific">Sphingomonas endophytica</name>
    <dbReference type="NCBI Taxonomy" id="869719"/>
    <lineage>
        <taxon>Bacteria</taxon>
        <taxon>Pseudomonadati</taxon>
        <taxon>Pseudomonadota</taxon>
        <taxon>Alphaproteobacteria</taxon>
        <taxon>Sphingomonadales</taxon>
        <taxon>Sphingomonadaceae</taxon>
        <taxon>Sphingomonas</taxon>
    </lineage>
</organism>
<dbReference type="Pfam" id="PF04364">
    <property type="entry name" value="DNA_pol3_chi"/>
    <property type="match status" value="1"/>
</dbReference>
<dbReference type="PATRIC" id="fig|869719.3.peg.197"/>
<dbReference type="GO" id="GO:0003677">
    <property type="term" value="F:DNA binding"/>
    <property type="evidence" value="ECO:0007669"/>
    <property type="project" value="InterPro"/>
</dbReference>
<dbReference type="AlphaFoldDB" id="A0A147IA99"/>
<dbReference type="RefSeq" id="WP_058754081.1">
    <property type="nucleotide sequence ID" value="NZ_LDTB01000001.1"/>
</dbReference>
<dbReference type="PANTHER" id="PTHR38767">
    <property type="entry name" value="DNA POLYMERASE III SUBUNIT CHI"/>
    <property type="match status" value="1"/>
</dbReference>
<dbReference type="Proteomes" id="UP000074310">
    <property type="component" value="Unassembled WGS sequence"/>
</dbReference>
<comment type="caution">
    <text evidence="1">The sequence shown here is derived from an EMBL/GenBank/DDBJ whole genome shotgun (WGS) entry which is preliminary data.</text>
</comment>
<sequence length="146" mass="16377">MQVDFYHLTRTPLERALPQIAAKVVASGARLLVVARDEDRRVAIDRLLWNYAPDSFLPHGQAGGPDDTRQPVLIAPDVVPANGARHVALIDGEWRPAALTFERAFHFFDEDHIQAARAAWKDLAGGEGVERRYWKQNDAGRWEQAA</sequence>
<dbReference type="GO" id="GO:0003887">
    <property type="term" value="F:DNA-directed DNA polymerase activity"/>
    <property type="evidence" value="ECO:0007669"/>
    <property type="project" value="InterPro"/>
</dbReference>